<dbReference type="Pfam" id="PF08245">
    <property type="entry name" value="Mur_ligase_M"/>
    <property type="match status" value="1"/>
</dbReference>
<keyword evidence="2 10" id="KW-0436">Ligase</keyword>
<evidence type="ECO:0000259" key="13">
    <source>
        <dbReference type="Pfam" id="PF02875"/>
    </source>
</evidence>
<feature type="domain" description="Mur ligase N-terminal catalytic" evidence="12">
    <location>
        <begin position="38"/>
        <end position="91"/>
    </location>
</feature>
<keyword evidence="4 10" id="KW-0547">Nucleotide-binding</keyword>
<comment type="catalytic activity">
    <reaction evidence="10 11">
        <text>D-alanyl-D-alanine + UDP-N-acetyl-alpha-D-muramoyl-L-alanyl-gamma-D-glutamyl-meso-2,6-diaminopimelate + ATP = UDP-N-acetyl-alpha-D-muramoyl-L-alanyl-gamma-D-glutamyl-meso-2,6-diaminopimeloyl-D-alanyl-D-alanine + ADP + phosphate + H(+)</text>
        <dbReference type="Rhea" id="RHEA:28374"/>
        <dbReference type="ChEBI" id="CHEBI:15378"/>
        <dbReference type="ChEBI" id="CHEBI:30616"/>
        <dbReference type="ChEBI" id="CHEBI:43474"/>
        <dbReference type="ChEBI" id="CHEBI:57822"/>
        <dbReference type="ChEBI" id="CHEBI:61386"/>
        <dbReference type="ChEBI" id="CHEBI:83905"/>
        <dbReference type="ChEBI" id="CHEBI:456216"/>
        <dbReference type="EC" id="6.3.2.10"/>
    </reaction>
</comment>
<dbReference type="PANTHER" id="PTHR43024">
    <property type="entry name" value="UDP-N-ACETYLMURAMOYL-TRIPEPTIDE--D-ALANYL-D-ALANINE LIGASE"/>
    <property type="match status" value="1"/>
</dbReference>
<keyword evidence="3 10" id="KW-0132">Cell division</keyword>
<comment type="similarity">
    <text evidence="10">Belongs to the MurCDEF family. MurF subfamily.</text>
</comment>
<evidence type="ECO:0000256" key="10">
    <source>
        <dbReference type="HAMAP-Rule" id="MF_02019"/>
    </source>
</evidence>
<dbReference type="PANTHER" id="PTHR43024:SF1">
    <property type="entry name" value="UDP-N-ACETYLMURAMOYL-TRIPEPTIDE--D-ALANYL-D-ALANINE LIGASE"/>
    <property type="match status" value="1"/>
</dbReference>
<keyword evidence="9 10" id="KW-0961">Cell wall biogenesis/degradation</keyword>
<evidence type="ECO:0000256" key="3">
    <source>
        <dbReference type="ARBA" id="ARBA00022618"/>
    </source>
</evidence>
<gene>
    <name evidence="10" type="primary">murF</name>
    <name evidence="15" type="ORF">GCM10009851_23990</name>
</gene>
<dbReference type="Gene3D" id="3.90.190.20">
    <property type="entry name" value="Mur ligase, C-terminal domain"/>
    <property type="match status" value="1"/>
</dbReference>
<dbReference type="Pfam" id="PF02875">
    <property type="entry name" value="Mur_ligase_C"/>
    <property type="match status" value="1"/>
</dbReference>
<evidence type="ECO:0000259" key="14">
    <source>
        <dbReference type="Pfam" id="PF08245"/>
    </source>
</evidence>
<evidence type="ECO:0000256" key="9">
    <source>
        <dbReference type="ARBA" id="ARBA00023316"/>
    </source>
</evidence>
<dbReference type="InterPro" id="IPR000713">
    <property type="entry name" value="Mur_ligase_N"/>
</dbReference>
<evidence type="ECO:0000256" key="7">
    <source>
        <dbReference type="ARBA" id="ARBA00022984"/>
    </source>
</evidence>
<dbReference type="SUPFAM" id="SSF53244">
    <property type="entry name" value="MurD-like peptide ligases, peptide-binding domain"/>
    <property type="match status" value="1"/>
</dbReference>
<name>A0ABN3DPC7_9MICO</name>
<dbReference type="InterPro" id="IPR036565">
    <property type="entry name" value="Mur-like_cat_sf"/>
</dbReference>
<evidence type="ECO:0000256" key="5">
    <source>
        <dbReference type="ARBA" id="ARBA00022840"/>
    </source>
</evidence>
<sequence length="480" mass="50384">MLDLTLAEIAEALQGELVLTDAAVAAGFSPDTIVNGTVDTDSRLIGVGDVFVAKRGEFDDGHRFVEPAVASGAVLVVVEHPFDVAVAQVVVPDSVLALGFFATEVVRRVRALGELKIVGITGSNGKTTTKNLLRAILERQGETVAPRDSFNNEVGAPLTMLKLTASSRYLVAEMGASGKGEITRLIRMAKPDIGVVLKVGLAHAGEFGGIETTLATKTEMVQDLEPGDVAVLNLDDTRVAGMAEKTAARVVWFGLSDAAAVRATDVDVTARGTSFVLHLPDGSSRPVRFAVLGQHHVMNALAAAAAAFELGVGIDDIVEALETVVRAERWRMEVMGGADGVTVINDAYNASPDSMAAALQTVAIIAAPGQRTTAVLGEMSELGPYATEEHDRIGRLVVRYNIHRLVVVGEGARAIHLAAEHEGSWGGEAVFVETADEAFDLIAADTLPGELILVKSSNSAGLRFLGDRIAQANSTTEVLP</sequence>
<dbReference type="SUPFAM" id="SSF53623">
    <property type="entry name" value="MurD-like peptide ligases, catalytic domain"/>
    <property type="match status" value="1"/>
</dbReference>
<dbReference type="NCBIfam" id="TIGR01143">
    <property type="entry name" value="murF"/>
    <property type="match status" value="1"/>
</dbReference>
<evidence type="ECO:0000256" key="4">
    <source>
        <dbReference type="ARBA" id="ARBA00022741"/>
    </source>
</evidence>
<dbReference type="InterPro" id="IPR004101">
    <property type="entry name" value="Mur_ligase_C"/>
</dbReference>
<dbReference type="Gene3D" id="3.40.1390.10">
    <property type="entry name" value="MurE/MurF, N-terminal domain"/>
    <property type="match status" value="1"/>
</dbReference>
<evidence type="ECO:0000256" key="8">
    <source>
        <dbReference type="ARBA" id="ARBA00023306"/>
    </source>
</evidence>
<dbReference type="EC" id="6.3.2.10" evidence="10 11"/>
<dbReference type="InterPro" id="IPR013221">
    <property type="entry name" value="Mur_ligase_cen"/>
</dbReference>
<dbReference type="Proteomes" id="UP001500929">
    <property type="component" value="Unassembled WGS sequence"/>
</dbReference>
<accession>A0ABN3DPC7</accession>
<comment type="subcellular location">
    <subcellularLocation>
        <location evidence="10 11">Cytoplasm</location>
    </subcellularLocation>
</comment>
<dbReference type="RefSeq" id="WP_259479858.1">
    <property type="nucleotide sequence ID" value="NZ_BAAAQY010000006.1"/>
</dbReference>
<proteinExistence type="inferred from homology"/>
<feature type="domain" description="Mur ligase central" evidence="14">
    <location>
        <begin position="120"/>
        <end position="307"/>
    </location>
</feature>
<dbReference type="Gene3D" id="3.40.1190.10">
    <property type="entry name" value="Mur-like, catalytic domain"/>
    <property type="match status" value="1"/>
</dbReference>
<evidence type="ECO:0000313" key="15">
    <source>
        <dbReference type="EMBL" id="GAA2238151.1"/>
    </source>
</evidence>
<evidence type="ECO:0000256" key="2">
    <source>
        <dbReference type="ARBA" id="ARBA00022598"/>
    </source>
</evidence>
<reference evidence="15 16" key="1">
    <citation type="journal article" date="2019" name="Int. J. Syst. Evol. Microbiol.">
        <title>The Global Catalogue of Microorganisms (GCM) 10K type strain sequencing project: providing services to taxonomists for standard genome sequencing and annotation.</title>
        <authorList>
            <consortium name="The Broad Institute Genomics Platform"/>
            <consortium name="The Broad Institute Genome Sequencing Center for Infectious Disease"/>
            <person name="Wu L."/>
            <person name="Ma J."/>
        </authorList>
    </citation>
    <scope>NUCLEOTIDE SEQUENCE [LARGE SCALE GENOMIC DNA]</scope>
    <source>
        <strain evidence="15 16">JCM 16117</strain>
    </source>
</reference>
<keyword evidence="5 10" id="KW-0067">ATP-binding</keyword>
<keyword evidence="16" id="KW-1185">Reference proteome</keyword>
<dbReference type="InterPro" id="IPR005863">
    <property type="entry name" value="UDP-N-AcMur_synth"/>
</dbReference>
<dbReference type="GO" id="GO:0016874">
    <property type="term" value="F:ligase activity"/>
    <property type="evidence" value="ECO:0007669"/>
    <property type="project" value="UniProtKB-KW"/>
</dbReference>
<comment type="pathway">
    <text evidence="10 11">Cell wall biogenesis; peptidoglycan biosynthesis.</text>
</comment>
<dbReference type="HAMAP" id="MF_02019">
    <property type="entry name" value="MurF"/>
    <property type="match status" value="1"/>
</dbReference>
<keyword evidence="6 10" id="KW-0133">Cell shape</keyword>
<keyword evidence="7 10" id="KW-0573">Peptidoglycan synthesis</keyword>
<evidence type="ECO:0000259" key="12">
    <source>
        <dbReference type="Pfam" id="PF01225"/>
    </source>
</evidence>
<comment type="caution">
    <text evidence="15">The sequence shown here is derived from an EMBL/GenBank/DDBJ whole genome shotgun (WGS) entry which is preliminary data.</text>
</comment>
<evidence type="ECO:0000256" key="1">
    <source>
        <dbReference type="ARBA" id="ARBA00022490"/>
    </source>
</evidence>
<dbReference type="InterPro" id="IPR051046">
    <property type="entry name" value="MurCDEF_CellWall_CoF430Synth"/>
</dbReference>
<dbReference type="InterPro" id="IPR035911">
    <property type="entry name" value="MurE/MurF_N"/>
</dbReference>
<comment type="function">
    <text evidence="10 11">Involved in cell wall formation. Catalyzes the final step in the synthesis of UDP-N-acetylmuramoyl-pentapeptide, the precursor of murein.</text>
</comment>
<dbReference type="SUPFAM" id="SSF63418">
    <property type="entry name" value="MurE/MurF N-terminal domain"/>
    <property type="match status" value="1"/>
</dbReference>
<dbReference type="InterPro" id="IPR036615">
    <property type="entry name" value="Mur_ligase_C_dom_sf"/>
</dbReference>
<dbReference type="Pfam" id="PF01225">
    <property type="entry name" value="Mur_ligase"/>
    <property type="match status" value="1"/>
</dbReference>
<protein>
    <recommendedName>
        <fullName evidence="10 11">UDP-N-acetylmuramoyl-tripeptide--D-alanyl-D-alanine ligase</fullName>
        <ecNumber evidence="10 11">6.3.2.10</ecNumber>
    </recommendedName>
    <alternativeName>
        <fullName evidence="10">D-alanyl-D-alanine-adding enzyme</fullName>
    </alternativeName>
</protein>
<feature type="domain" description="Mur ligase C-terminal" evidence="13">
    <location>
        <begin position="331"/>
        <end position="457"/>
    </location>
</feature>
<evidence type="ECO:0000256" key="11">
    <source>
        <dbReference type="RuleBase" id="RU004136"/>
    </source>
</evidence>
<keyword evidence="1 10" id="KW-0963">Cytoplasm</keyword>
<organism evidence="15 16">
    <name type="scientific">Herbiconiux moechotypicola</name>
    <dbReference type="NCBI Taxonomy" id="637393"/>
    <lineage>
        <taxon>Bacteria</taxon>
        <taxon>Bacillati</taxon>
        <taxon>Actinomycetota</taxon>
        <taxon>Actinomycetes</taxon>
        <taxon>Micrococcales</taxon>
        <taxon>Microbacteriaceae</taxon>
        <taxon>Herbiconiux</taxon>
    </lineage>
</organism>
<feature type="binding site" evidence="10">
    <location>
        <begin position="122"/>
        <end position="128"/>
    </location>
    <ligand>
        <name>ATP</name>
        <dbReference type="ChEBI" id="CHEBI:30616"/>
    </ligand>
</feature>
<evidence type="ECO:0000256" key="6">
    <source>
        <dbReference type="ARBA" id="ARBA00022960"/>
    </source>
</evidence>
<keyword evidence="8 10" id="KW-0131">Cell cycle</keyword>
<evidence type="ECO:0000313" key="16">
    <source>
        <dbReference type="Proteomes" id="UP001500929"/>
    </source>
</evidence>
<dbReference type="EMBL" id="BAAAQY010000006">
    <property type="protein sequence ID" value="GAA2238151.1"/>
    <property type="molecule type" value="Genomic_DNA"/>
</dbReference>